<evidence type="ECO:0000313" key="2">
    <source>
        <dbReference type="Proteomes" id="UP001281147"/>
    </source>
</evidence>
<reference evidence="1" key="1">
    <citation type="submission" date="2023-07" db="EMBL/GenBank/DDBJ databases">
        <title>Black Yeasts Isolated from many extreme environments.</title>
        <authorList>
            <person name="Coleine C."/>
            <person name="Stajich J.E."/>
            <person name="Selbmann L."/>
        </authorList>
    </citation>
    <scope>NUCLEOTIDE SEQUENCE</scope>
    <source>
        <strain evidence="1">CCFEE 5714</strain>
    </source>
</reference>
<keyword evidence="2" id="KW-1185">Reference proteome</keyword>
<protein>
    <submittedName>
        <fullName evidence="1">Uncharacterized protein</fullName>
    </submittedName>
</protein>
<dbReference type="EMBL" id="JAUTXU010000068">
    <property type="protein sequence ID" value="KAK3712701.1"/>
    <property type="molecule type" value="Genomic_DNA"/>
</dbReference>
<evidence type="ECO:0000313" key="1">
    <source>
        <dbReference type="EMBL" id="KAK3712701.1"/>
    </source>
</evidence>
<comment type="caution">
    <text evidence="1">The sequence shown here is derived from an EMBL/GenBank/DDBJ whole genome shotgun (WGS) entry which is preliminary data.</text>
</comment>
<sequence>MPAAELAPEDRAILTDVTALCARAQRLTNDSIHTNQQLQKQIAHLSHLTIHPPPKEADRTTWRQSLAAGMQHGAQLMATRKAGFDGRRADFEDDDDAEAEGAQGGGEVIYTQFTPVRIGREGGVLQQGFARRASRESGGKGRARPLAMSTARNVGREEKRRDGGATDMWSTNWKDQEEDGRGRARRGGGDGTVLRPATAAAVEESSSDDEYPKDGDDINDFRENNSLPPRRLHPSHQYSQHHSFEPYHPLSSSASASAYDSMPTCVYPAAPITANEERHLCELYGMRSVYPDVMRLG</sequence>
<proteinExistence type="predicted"/>
<organism evidence="1 2">
    <name type="scientific">Vermiconidia calcicola</name>
    <dbReference type="NCBI Taxonomy" id="1690605"/>
    <lineage>
        <taxon>Eukaryota</taxon>
        <taxon>Fungi</taxon>
        <taxon>Dikarya</taxon>
        <taxon>Ascomycota</taxon>
        <taxon>Pezizomycotina</taxon>
        <taxon>Dothideomycetes</taxon>
        <taxon>Dothideomycetidae</taxon>
        <taxon>Mycosphaerellales</taxon>
        <taxon>Extremaceae</taxon>
        <taxon>Vermiconidia</taxon>
    </lineage>
</organism>
<dbReference type="Proteomes" id="UP001281147">
    <property type="component" value="Unassembled WGS sequence"/>
</dbReference>
<gene>
    <name evidence="1" type="ORF">LTR37_008965</name>
</gene>
<accession>A0ACC3N9A6</accession>
<name>A0ACC3N9A6_9PEZI</name>